<feature type="domain" description="Aldehyde dehydrogenase" evidence="5">
    <location>
        <begin position="31"/>
        <end position="495"/>
    </location>
</feature>
<reference evidence="6 7" key="2">
    <citation type="submission" date="2020-08" db="EMBL/GenBank/DDBJ databases">
        <title>The Agave Microbiome: Exploring the role of microbial communities in plant adaptations to desert environments.</title>
        <authorList>
            <person name="Partida-Martinez L.P."/>
        </authorList>
    </citation>
    <scope>NUCLEOTIDE SEQUENCE [LARGE SCALE GENOMIC DNA]</scope>
    <source>
        <strain evidence="6 7">AT2.17</strain>
    </source>
</reference>
<accession>A0A7Y9H449</accession>
<dbReference type="RefSeq" id="WP_179620129.1">
    <property type="nucleotide sequence ID" value="NZ_JACCBW010000002.1"/>
</dbReference>
<dbReference type="PROSITE" id="PS00070">
    <property type="entry name" value="ALDEHYDE_DEHYDR_CYS"/>
    <property type="match status" value="1"/>
</dbReference>
<evidence type="ECO:0000256" key="3">
    <source>
        <dbReference type="PROSITE-ProRule" id="PRU10007"/>
    </source>
</evidence>
<evidence type="ECO:0000256" key="2">
    <source>
        <dbReference type="ARBA" id="ARBA00023002"/>
    </source>
</evidence>
<dbReference type="Proteomes" id="UP000549911">
    <property type="component" value="Unassembled WGS sequence"/>
</dbReference>
<feature type="active site" evidence="3">
    <location>
        <position position="271"/>
    </location>
</feature>
<dbReference type="GO" id="GO:0008957">
    <property type="term" value="F:phenylacetaldehyde dehydrogenase (NAD+) activity"/>
    <property type="evidence" value="ECO:0007669"/>
    <property type="project" value="UniProtKB-EC"/>
</dbReference>
<dbReference type="InterPro" id="IPR016161">
    <property type="entry name" value="Ald_DH/histidinol_DH"/>
</dbReference>
<dbReference type="Gene3D" id="3.40.309.10">
    <property type="entry name" value="Aldehyde Dehydrogenase, Chain A, domain 2"/>
    <property type="match status" value="1"/>
</dbReference>
<proteinExistence type="inferred from homology"/>
<dbReference type="Pfam" id="PF00171">
    <property type="entry name" value="Aldedh"/>
    <property type="match status" value="1"/>
</dbReference>
<comment type="similarity">
    <text evidence="1 4">Belongs to the aldehyde dehydrogenase family.</text>
</comment>
<dbReference type="SUPFAM" id="SSF53720">
    <property type="entry name" value="ALDH-like"/>
    <property type="match status" value="1"/>
</dbReference>
<gene>
    <name evidence="6" type="ORF">F4692_002728</name>
</gene>
<dbReference type="InterPro" id="IPR029510">
    <property type="entry name" value="Ald_DH_CS_GLU"/>
</dbReference>
<comment type="caution">
    <text evidence="6">The sequence shown here is derived from an EMBL/GenBank/DDBJ whole genome shotgun (WGS) entry which is preliminary data.</text>
</comment>
<dbReference type="PROSITE" id="PS00687">
    <property type="entry name" value="ALDEHYDE_DEHYDR_GLU"/>
    <property type="match status" value="1"/>
</dbReference>
<dbReference type="EC" id="1.2.1.39" evidence="6"/>
<dbReference type="EMBL" id="JACCBW010000002">
    <property type="protein sequence ID" value="NYE37595.1"/>
    <property type="molecule type" value="Genomic_DNA"/>
</dbReference>
<dbReference type="FunFam" id="3.40.309.10:FF:000012">
    <property type="entry name" value="Betaine aldehyde dehydrogenase"/>
    <property type="match status" value="1"/>
</dbReference>
<keyword evidence="2 4" id="KW-0560">Oxidoreductase</keyword>
<keyword evidence="7" id="KW-1185">Reference proteome</keyword>
<evidence type="ECO:0000256" key="1">
    <source>
        <dbReference type="ARBA" id="ARBA00009986"/>
    </source>
</evidence>
<dbReference type="InterPro" id="IPR015590">
    <property type="entry name" value="Aldehyde_DH_dom"/>
</dbReference>
<dbReference type="PANTHER" id="PTHR11699">
    <property type="entry name" value="ALDEHYDE DEHYDROGENASE-RELATED"/>
    <property type="match status" value="1"/>
</dbReference>
<evidence type="ECO:0000256" key="4">
    <source>
        <dbReference type="RuleBase" id="RU003345"/>
    </source>
</evidence>
<dbReference type="AlphaFoldDB" id="A0A7Y9H449"/>
<protein>
    <submittedName>
        <fullName evidence="6">Phenylacetaldehyde dehydrogenase</fullName>
        <ecNumber evidence="6">1.2.1.39</ecNumber>
    </submittedName>
</protein>
<dbReference type="InterPro" id="IPR016162">
    <property type="entry name" value="Ald_DH_N"/>
</dbReference>
<sequence length="500" mass="52915">MSAASQQNSQLLPAVSSFLSSPRQLLIDGEWVEAKDGQTFDTVNPATEEVLVQVAQASAVDADRAVVAARNAFESGSSWSRMSPRERSHLLWRIGDLVDERAEEFAQLESLDNGKSLASARGDVGVAAELFRYFAGWATKMEGTTIPMSVPGREFHAYTRREAIGVVAGIVPWNFPLTMAAFKIIPSITAGNTVVLKPAEQTPLTALYLGQLLLEAGVPAGVVNILPGFGDAGAALVDHHDVDKVAFTGSTEVGKKIAAGASKNLKKVSLELGGKAPNIIFNDADLEAAIAGAALAGYFNEGQCCVNGSRLYVQRDVFDQVIEGVAAAAKAIKVGDAFDPATTMGPLVSQEQHEKVMGYVRGAVADGANVVAGSPDPAADKGYFFSPTLITDVTEDMAVQTDEIFGPVITAIPFDTEDEVVAAANNTVYGLAAGVWSKDLGTAHRVGSKLRAGTVWLNTWHADDVTLPRGGFKQSGWGRELGSFGLDDYTELKTVIAELR</sequence>
<dbReference type="Gene3D" id="3.40.605.10">
    <property type="entry name" value="Aldehyde Dehydrogenase, Chain A, domain 1"/>
    <property type="match status" value="1"/>
</dbReference>
<evidence type="ECO:0000259" key="5">
    <source>
        <dbReference type="Pfam" id="PF00171"/>
    </source>
</evidence>
<dbReference type="FunFam" id="3.40.605.10:FF:000007">
    <property type="entry name" value="NAD/NADP-dependent betaine aldehyde dehydrogenase"/>
    <property type="match status" value="1"/>
</dbReference>
<organism evidence="6 7">
    <name type="scientific">Nocardioides cavernae</name>
    <dbReference type="NCBI Taxonomy" id="1921566"/>
    <lineage>
        <taxon>Bacteria</taxon>
        <taxon>Bacillati</taxon>
        <taxon>Actinomycetota</taxon>
        <taxon>Actinomycetes</taxon>
        <taxon>Propionibacteriales</taxon>
        <taxon>Nocardioidaceae</taxon>
        <taxon>Nocardioides</taxon>
    </lineage>
</organism>
<reference evidence="6 7" key="1">
    <citation type="submission" date="2020-07" db="EMBL/GenBank/DDBJ databases">
        <authorList>
            <person name="Partida-Martinez L."/>
            <person name="Huntemann M."/>
            <person name="Clum A."/>
            <person name="Wang J."/>
            <person name="Palaniappan K."/>
            <person name="Ritter S."/>
            <person name="Chen I.-M."/>
            <person name="Stamatis D."/>
            <person name="Reddy T."/>
            <person name="O'Malley R."/>
            <person name="Daum C."/>
            <person name="Shapiro N."/>
            <person name="Ivanova N."/>
            <person name="Kyrpides N."/>
            <person name="Woyke T."/>
        </authorList>
    </citation>
    <scope>NUCLEOTIDE SEQUENCE [LARGE SCALE GENOMIC DNA]</scope>
    <source>
        <strain evidence="6 7">AT2.17</strain>
    </source>
</reference>
<evidence type="ECO:0000313" key="6">
    <source>
        <dbReference type="EMBL" id="NYE37595.1"/>
    </source>
</evidence>
<name>A0A7Y9H449_9ACTN</name>
<evidence type="ECO:0000313" key="7">
    <source>
        <dbReference type="Proteomes" id="UP000549911"/>
    </source>
</evidence>
<dbReference type="InterPro" id="IPR016160">
    <property type="entry name" value="Ald_DH_CS_CYS"/>
</dbReference>
<dbReference type="InterPro" id="IPR016163">
    <property type="entry name" value="Ald_DH_C"/>
</dbReference>